<accession>A0ABX8RCU8</accession>
<evidence type="ECO:0000313" key="4">
    <source>
        <dbReference type="Proteomes" id="UP000886818"/>
    </source>
</evidence>
<reference evidence="3" key="1">
    <citation type="submission" date="2021-07" db="EMBL/GenBank/DDBJ databases">
        <title>Complete genome sequence of Crassaminicella sp. 143-21, isolated from a deep-sea hydrothermal vent.</title>
        <authorList>
            <person name="Li X."/>
        </authorList>
    </citation>
    <scope>NUCLEOTIDE SEQUENCE</scope>
    <source>
        <strain evidence="3">143-21</strain>
    </source>
</reference>
<dbReference type="EMBL" id="CP078093">
    <property type="protein sequence ID" value="QXM06884.1"/>
    <property type="molecule type" value="Genomic_DNA"/>
</dbReference>
<keyword evidence="4" id="KW-1185">Reference proteome</keyword>
<keyword evidence="2" id="KW-0472">Membrane</keyword>
<proteinExistence type="predicted"/>
<keyword evidence="2" id="KW-1133">Transmembrane helix</keyword>
<organism evidence="3 4">
    <name type="scientific">Crassaminicella indica</name>
    <dbReference type="NCBI Taxonomy" id="2855394"/>
    <lineage>
        <taxon>Bacteria</taxon>
        <taxon>Bacillati</taxon>
        <taxon>Bacillota</taxon>
        <taxon>Clostridia</taxon>
        <taxon>Eubacteriales</taxon>
        <taxon>Clostridiaceae</taxon>
        <taxon>Crassaminicella</taxon>
    </lineage>
</organism>
<dbReference type="Proteomes" id="UP000886818">
    <property type="component" value="Chromosome"/>
</dbReference>
<keyword evidence="2" id="KW-0812">Transmembrane</keyword>
<gene>
    <name evidence="3" type="ORF">KVH43_03945</name>
</gene>
<feature type="region of interest" description="Disordered" evidence="1">
    <location>
        <begin position="34"/>
        <end position="59"/>
    </location>
</feature>
<protein>
    <submittedName>
        <fullName evidence="3">Uncharacterized protein</fullName>
    </submittedName>
</protein>
<dbReference type="RefSeq" id="WP_218283577.1">
    <property type="nucleotide sequence ID" value="NZ_CP078093.1"/>
</dbReference>
<evidence type="ECO:0000256" key="1">
    <source>
        <dbReference type="SAM" id="MobiDB-lite"/>
    </source>
</evidence>
<evidence type="ECO:0000313" key="3">
    <source>
        <dbReference type="EMBL" id="QXM06884.1"/>
    </source>
</evidence>
<evidence type="ECO:0000256" key="2">
    <source>
        <dbReference type="SAM" id="Phobius"/>
    </source>
</evidence>
<sequence length="59" mass="6917">MVLKLIFLIMLCIPIACFQIYLLADAVKDLKKTKTSMRRKEKSRHLKSSMKKNHLKIAK</sequence>
<name>A0ABX8RCU8_9CLOT</name>
<feature type="transmembrane region" description="Helical" evidence="2">
    <location>
        <begin position="6"/>
        <end position="24"/>
    </location>
</feature>